<organism evidence="1 2">
    <name type="scientific">Geodermatophilus amargosae</name>
    <dbReference type="NCBI Taxonomy" id="1296565"/>
    <lineage>
        <taxon>Bacteria</taxon>
        <taxon>Bacillati</taxon>
        <taxon>Actinomycetota</taxon>
        <taxon>Actinomycetes</taxon>
        <taxon>Geodermatophilales</taxon>
        <taxon>Geodermatophilaceae</taxon>
        <taxon>Geodermatophilus</taxon>
    </lineage>
</organism>
<gene>
    <name evidence="1" type="ORF">SAMN05660657_05725</name>
</gene>
<protein>
    <submittedName>
        <fullName evidence="1">Uncharacterized protein</fullName>
    </submittedName>
</protein>
<dbReference type="STRING" id="1296565.SAMN05660657_05725"/>
<evidence type="ECO:0000313" key="2">
    <source>
        <dbReference type="Proteomes" id="UP000199546"/>
    </source>
</evidence>
<proteinExistence type="predicted"/>
<reference evidence="2" key="1">
    <citation type="submission" date="2016-10" db="EMBL/GenBank/DDBJ databases">
        <authorList>
            <person name="Varghese N."/>
            <person name="Submissions S."/>
        </authorList>
    </citation>
    <scope>NUCLEOTIDE SEQUENCE [LARGE SCALE GENOMIC DNA]</scope>
    <source>
        <strain evidence="2">DSM 46136</strain>
    </source>
</reference>
<dbReference type="Proteomes" id="UP000199546">
    <property type="component" value="Unassembled WGS sequence"/>
</dbReference>
<accession>A0A1I7DFS5</accession>
<dbReference type="EMBL" id="FPBA01000059">
    <property type="protein sequence ID" value="SFU10467.1"/>
    <property type="molecule type" value="Genomic_DNA"/>
</dbReference>
<keyword evidence="2" id="KW-1185">Reference proteome</keyword>
<sequence length="76" mass="7846">MSPPTATDGRCLDTAPKAEPDIVATGPLDNSAIAFAYRGVARPQFLSGDADKITWVTVTGTVSCPAPLPDLTWGDG</sequence>
<name>A0A1I7DFS5_9ACTN</name>
<dbReference type="AlphaFoldDB" id="A0A1I7DFS5"/>
<evidence type="ECO:0000313" key="1">
    <source>
        <dbReference type="EMBL" id="SFU10467.1"/>
    </source>
</evidence>